<evidence type="ECO:0000313" key="3">
    <source>
        <dbReference type="Proteomes" id="UP001204579"/>
    </source>
</evidence>
<name>A0AAW5N9A5_9BACT</name>
<accession>A0AAW5N9A5</accession>
<dbReference type="AlphaFoldDB" id="A0AAW5N9A5"/>
<reference evidence="2 3" key="1">
    <citation type="submission" date="2022-08" db="EMBL/GenBank/DDBJ databases">
        <authorList>
            <person name="Zeman M."/>
            <person name="Kubasova T."/>
        </authorList>
    </citation>
    <scope>NUCLEOTIDE SEQUENCE [LARGE SCALE GENOMIC DNA]</scope>
    <source>
        <strain evidence="2 3">ET62</strain>
    </source>
</reference>
<keyword evidence="3" id="KW-1185">Reference proteome</keyword>
<organism evidence="2 3">
    <name type="scientific">Phocaeicola barnesiae</name>
    <dbReference type="NCBI Taxonomy" id="376804"/>
    <lineage>
        <taxon>Bacteria</taxon>
        <taxon>Pseudomonadati</taxon>
        <taxon>Bacteroidota</taxon>
        <taxon>Bacteroidia</taxon>
        <taxon>Bacteroidales</taxon>
        <taxon>Bacteroidaceae</taxon>
        <taxon>Phocaeicola</taxon>
    </lineage>
</organism>
<sequence length="263" mass="29276">MPDYLEQINQQELQNRLQNNLPFKGVITFDNQRHAAVEIVPMRTQDVIRDQIGSYGLVSFADSMPLWVENPALIDKEEAKTYLWHGYTANSISTIGTMASLVELSNMKATARFYKSGQFSPKIYSNGWKGGSRARIRTYKITSLAKNFGRKLLVLGVVIDYAGAADGQISYEKAAVNSLVSVASAFIGGWIGLAVGLIYWGLDSLGAFDRPNISINPDSHNAITQPSDNLRVVIPALPVKQQIIKRSYTPKQTYIRPFPAKRY</sequence>
<keyword evidence="1" id="KW-0472">Membrane</keyword>
<keyword evidence="1" id="KW-0812">Transmembrane</keyword>
<evidence type="ECO:0000313" key="2">
    <source>
        <dbReference type="EMBL" id="MCR8874399.1"/>
    </source>
</evidence>
<gene>
    <name evidence="2" type="ORF">NW209_10295</name>
</gene>
<evidence type="ECO:0008006" key="4">
    <source>
        <dbReference type="Google" id="ProtNLM"/>
    </source>
</evidence>
<keyword evidence="1" id="KW-1133">Transmembrane helix</keyword>
<proteinExistence type="predicted"/>
<protein>
    <recommendedName>
        <fullName evidence="4">Transmembrane protein</fullName>
    </recommendedName>
</protein>
<dbReference type="EMBL" id="JANRHJ010000011">
    <property type="protein sequence ID" value="MCR8874399.1"/>
    <property type="molecule type" value="Genomic_DNA"/>
</dbReference>
<feature type="transmembrane region" description="Helical" evidence="1">
    <location>
        <begin position="179"/>
        <end position="202"/>
    </location>
</feature>
<comment type="caution">
    <text evidence="2">The sequence shown here is derived from an EMBL/GenBank/DDBJ whole genome shotgun (WGS) entry which is preliminary data.</text>
</comment>
<dbReference type="RefSeq" id="WP_204428917.1">
    <property type="nucleotide sequence ID" value="NZ_JANRHJ010000011.1"/>
</dbReference>
<evidence type="ECO:0000256" key="1">
    <source>
        <dbReference type="SAM" id="Phobius"/>
    </source>
</evidence>
<dbReference type="Proteomes" id="UP001204579">
    <property type="component" value="Unassembled WGS sequence"/>
</dbReference>